<dbReference type="SUPFAM" id="SSF48239">
    <property type="entry name" value="Terpenoid cyclases/Protein prenyltransferases"/>
    <property type="match status" value="1"/>
</dbReference>
<name>A0ABP8DR93_9ACTN</name>
<gene>
    <name evidence="1" type="ORF">GCM10022255_098500</name>
</gene>
<dbReference type="InterPro" id="IPR008930">
    <property type="entry name" value="Terpenoid_cyclase/PrenylTrfase"/>
</dbReference>
<dbReference type="EMBL" id="BAABAT010000051">
    <property type="protein sequence ID" value="GAA4262316.1"/>
    <property type="molecule type" value="Genomic_DNA"/>
</dbReference>
<reference evidence="2" key="1">
    <citation type="journal article" date="2019" name="Int. J. Syst. Evol. Microbiol.">
        <title>The Global Catalogue of Microorganisms (GCM) 10K type strain sequencing project: providing services to taxonomists for standard genome sequencing and annotation.</title>
        <authorList>
            <consortium name="The Broad Institute Genomics Platform"/>
            <consortium name="The Broad Institute Genome Sequencing Center for Infectious Disease"/>
            <person name="Wu L."/>
            <person name="Ma J."/>
        </authorList>
    </citation>
    <scope>NUCLEOTIDE SEQUENCE [LARGE SCALE GENOMIC DNA]</scope>
    <source>
        <strain evidence="2">JCM 17441</strain>
    </source>
</reference>
<comment type="caution">
    <text evidence="1">The sequence shown here is derived from an EMBL/GenBank/DDBJ whole genome shotgun (WGS) entry which is preliminary data.</text>
</comment>
<keyword evidence="2" id="KW-1185">Reference proteome</keyword>
<organism evidence="1 2">
    <name type="scientific">Dactylosporangium darangshiense</name>
    <dbReference type="NCBI Taxonomy" id="579108"/>
    <lineage>
        <taxon>Bacteria</taxon>
        <taxon>Bacillati</taxon>
        <taxon>Actinomycetota</taxon>
        <taxon>Actinomycetes</taxon>
        <taxon>Micromonosporales</taxon>
        <taxon>Micromonosporaceae</taxon>
        <taxon>Dactylosporangium</taxon>
    </lineage>
</organism>
<sequence>MPSGRDLAAVRQRSAHARNVIETLFLEAIVAPNGHGNLVAWGQYLDLGRREISNQFGIYGTSAGIQVLLRHDAARHAGLCGMAGMILPLDHAAQEMFERQASEIRTYFREKHDLEVLYKVAALVDVVEAHLDSVPGTEFRAVQLLLAMRRVNAGWPDFRGNGGLDQFTDSKVHATACALLALARFPDVRAGTAWREAAGWLVQHLDPEVQSIATLSICHLALWSGDERPAGISDDEADARAACLRSIVDWAERTAPQDVLRTLEALEYLVPQRNQRTPLADHEFTFVLYSPHCLAALALIRSGLPLSRKVERFVVEVVWVVAERIHTHGSFVAAGRTLVSSVEHLWIYRLLHQFEQWRPKGRFLDNLRR</sequence>
<evidence type="ECO:0000313" key="1">
    <source>
        <dbReference type="EMBL" id="GAA4262316.1"/>
    </source>
</evidence>
<dbReference type="Proteomes" id="UP001500620">
    <property type="component" value="Unassembled WGS sequence"/>
</dbReference>
<evidence type="ECO:0000313" key="2">
    <source>
        <dbReference type="Proteomes" id="UP001500620"/>
    </source>
</evidence>
<accession>A0ABP8DR93</accession>
<dbReference type="RefSeq" id="WP_345139751.1">
    <property type="nucleotide sequence ID" value="NZ_BAABAT010000051.1"/>
</dbReference>
<proteinExistence type="predicted"/>
<protein>
    <submittedName>
        <fullName evidence="1">Uncharacterized protein</fullName>
    </submittedName>
</protein>